<evidence type="ECO:0000256" key="2">
    <source>
        <dbReference type="ARBA" id="ARBA00022448"/>
    </source>
</evidence>
<evidence type="ECO:0000313" key="11">
    <source>
        <dbReference type="EMBL" id="CBN74319.1"/>
    </source>
</evidence>
<feature type="compositionally biased region" description="Polar residues" evidence="8">
    <location>
        <begin position="1039"/>
        <end position="1060"/>
    </location>
</feature>
<dbReference type="STRING" id="2880.D8LHA0"/>
<feature type="region of interest" description="Disordered" evidence="8">
    <location>
        <begin position="1038"/>
        <end position="1060"/>
    </location>
</feature>
<evidence type="ECO:0000256" key="7">
    <source>
        <dbReference type="ARBA" id="ARBA00023303"/>
    </source>
</evidence>
<comment type="subcellular location">
    <subcellularLocation>
        <location evidence="1">Membrane</location>
        <topology evidence="1">Multi-pass membrane protein</topology>
    </subcellularLocation>
</comment>
<keyword evidence="3 9" id="KW-0812">Transmembrane</keyword>
<feature type="domain" description="Ion transport" evidence="10">
    <location>
        <begin position="1168"/>
        <end position="1375"/>
    </location>
</feature>
<feature type="compositionally biased region" description="Gly residues" evidence="8">
    <location>
        <begin position="1445"/>
        <end position="1455"/>
    </location>
</feature>
<feature type="transmembrane region" description="Helical" evidence="9">
    <location>
        <begin position="1254"/>
        <end position="1276"/>
    </location>
</feature>
<feature type="transmembrane region" description="Helical" evidence="9">
    <location>
        <begin position="1344"/>
        <end position="1366"/>
    </location>
</feature>
<evidence type="ECO:0000256" key="4">
    <source>
        <dbReference type="ARBA" id="ARBA00022989"/>
    </source>
</evidence>
<keyword evidence="7" id="KW-0407">Ion channel</keyword>
<organism evidence="11 12">
    <name type="scientific">Ectocarpus siliculosus</name>
    <name type="common">Brown alga</name>
    <name type="synonym">Conferva siliculosa</name>
    <dbReference type="NCBI Taxonomy" id="2880"/>
    <lineage>
        <taxon>Eukaryota</taxon>
        <taxon>Sar</taxon>
        <taxon>Stramenopiles</taxon>
        <taxon>Ochrophyta</taxon>
        <taxon>PX clade</taxon>
        <taxon>Phaeophyceae</taxon>
        <taxon>Ectocarpales</taxon>
        <taxon>Ectocarpaceae</taxon>
        <taxon>Ectocarpus</taxon>
    </lineage>
</organism>
<feature type="compositionally biased region" description="Low complexity" evidence="8">
    <location>
        <begin position="1938"/>
        <end position="1950"/>
    </location>
</feature>
<gene>
    <name evidence="11" type="ORF">Esi_0019_0120</name>
</gene>
<dbReference type="InParanoid" id="D8LHA0"/>
<dbReference type="Proteomes" id="UP000002630">
    <property type="component" value="Linkage Group LG25"/>
</dbReference>
<feature type="compositionally biased region" description="Low complexity" evidence="8">
    <location>
        <begin position="1818"/>
        <end position="1857"/>
    </location>
</feature>
<dbReference type="GO" id="GO:0034703">
    <property type="term" value="C:cation channel complex"/>
    <property type="evidence" value="ECO:0007669"/>
    <property type="project" value="TreeGrafter"/>
</dbReference>
<feature type="region of interest" description="Disordered" evidence="8">
    <location>
        <begin position="1703"/>
        <end position="1969"/>
    </location>
</feature>
<feature type="transmembrane region" description="Helical" evidence="9">
    <location>
        <begin position="1160"/>
        <end position="1179"/>
    </location>
</feature>
<evidence type="ECO:0000256" key="6">
    <source>
        <dbReference type="ARBA" id="ARBA00023136"/>
    </source>
</evidence>
<keyword evidence="11" id="KW-0675">Receptor</keyword>
<feature type="region of interest" description="Disordered" evidence="8">
    <location>
        <begin position="1431"/>
        <end position="1487"/>
    </location>
</feature>
<feature type="compositionally biased region" description="Basic and acidic residues" evidence="8">
    <location>
        <begin position="1738"/>
        <end position="1750"/>
    </location>
</feature>
<proteinExistence type="predicted"/>
<dbReference type="GO" id="GO:0070679">
    <property type="term" value="F:inositol 1,4,5 trisphosphate binding"/>
    <property type="evidence" value="ECO:0007669"/>
    <property type="project" value="TreeGrafter"/>
</dbReference>
<dbReference type="SUPFAM" id="SSF48403">
    <property type="entry name" value="Ankyrin repeat"/>
    <property type="match status" value="1"/>
</dbReference>
<feature type="compositionally biased region" description="Basic and acidic residues" evidence="8">
    <location>
        <begin position="1703"/>
        <end position="1731"/>
    </location>
</feature>
<feature type="transmembrane region" description="Helical" evidence="9">
    <location>
        <begin position="1589"/>
        <end position="1619"/>
    </location>
</feature>
<feature type="compositionally biased region" description="Acidic residues" evidence="8">
    <location>
        <begin position="1553"/>
        <end position="1572"/>
    </location>
</feature>
<feature type="region of interest" description="Disordered" evidence="8">
    <location>
        <begin position="1552"/>
        <end position="1572"/>
    </location>
</feature>
<dbReference type="EMBL" id="FN649750">
    <property type="protein sequence ID" value="CBN74319.1"/>
    <property type="molecule type" value="Genomic_DNA"/>
</dbReference>
<dbReference type="GO" id="GO:0005886">
    <property type="term" value="C:plasma membrane"/>
    <property type="evidence" value="ECO:0007669"/>
    <property type="project" value="TreeGrafter"/>
</dbReference>
<keyword evidence="4 9" id="KW-1133">Transmembrane helix</keyword>
<dbReference type="EMBL" id="FN648364">
    <property type="protein sequence ID" value="CBN74319.1"/>
    <property type="molecule type" value="Genomic_DNA"/>
</dbReference>
<dbReference type="InterPro" id="IPR036770">
    <property type="entry name" value="Ankyrin_rpt-contain_sf"/>
</dbReference>
<feature type="transmembrane region" description="Helical" evidence="9">
    <location>
        <begin position="1211"/>
        <end position="1233"/>
    </location>
</feature>
<feature type="compositionally biased region" description="Gly residues" evidence="8">
    <location>
        <begin position="1924"/>
        <end position="1935"/>
    </location>
</feature>
<dbReference type="PANTHER" id="PTHR10117">
    <property type="entry name" value="TRANSIENT RECEPTOR POTENTIAL CHANNEL"/>
    <property type="match status" value="1"/>
</dbReference>
<evidence type="ECO:0000313" key="12">
    <source>
        <dbReference type="Proteomes" id="UP000002630"/>
    </source>
</evidence>
<protein>
    <submittedName>
        <fullName evidence="11">Transient Receptor Potential Channel. Partial sequence</fullName>
    </submittedName>
</protein>
<dbReference type="GO" id="GO:0015279">
    <property type="term" value="F:store-operated calcium channel activity"/>
    <property type="evidence" value="ECO:0007669"/>
    <property type="project" value="TreeGrafter"/>
</dbReference>
<feature type="compositionally biased region" description="Basic and acidic residues" evidence="8">
    <location>
        <begin position="536"/>
        <end position="547"/>
    </location>
</feature>
<keyword evidence="2" id="KW-0813">Transport</keyword>
<feature type="transmembrane region" description="Helical" evidence="9">
    <location>
        <begin position="1186"/>
        <end position="1205"/>
    </location>
</feature>
<feature type="transmembrane region" description="Helical" evidence="9">
    <location>
        <begin position="1509"/>
        <end position="1529"/>
    </location>
</feature>
<keyword evidence="5" id="KW-0406">Ion transport</keyword>
<dbReference type="eggNOG" id="KOG3676">
    <property type="taxonomic scope" value="Eukaryota"/>
</dbReference>
<evidence type="ECO:0000259" key="10">
    <source>
        <dbReference type="Pfam" id="PF00520"/>
    </source>
</evidence>
<evidence type="ECO:0000256" key="5">
    <source>
        <dbReference type="ARBA" id="ARBA00023065"/>
    </source>
</evidence>
<keyword evidence="6 9" id="KW-0472">Membrane</keyword>
<dbReference type="InterPro" id="IPR005821">
    <property type="entry name" value="Ion_trans_dom"/>
</dbReference>
<reference evidence="11 12" key="1">
    <citation type="journal article" date="2010" name="Nature">
        <title>The Ectocarpus genome and the independent evolution of multicellularity in brown algae.</title>
        <authorList>
            <person name="Cock J.M."/>
            <person name="Sterck L."/>
            <person name="Rouze P."/>
            <person name="Scornet D."/>
            <person name="Allen A.E."/>
            <person name="Amoutzias G."/>
            <person name="Anthouard V."/>
            <person name="Artiguenave F."/>
            <person name="Aury J.M."/>
            <person name="Badger J.H."/>
            <person name="Beszteri B."/>
            <person name="Billiau K."/>
            <person name="Bonnet E."/>
            <person name="Bothwell J.H."/>
            <person name="Bowler C."/>
            <person name="Boyen C."/>
            <person name="Brownlee C."/>
            <person name="Carrano C.J."/>
            <person name="Charrier B."/>
            <person name="Cho G.Y."/>
            <person name="Coelho S.M."/>
            <person name="Collen J."/>
            <person name="Corre E."/>
            <person name="Da Silva C."/>
            <person name="Delage L."/>
            <person name="Delaroque N."/>
            <person name="Dittami S.M."/>
            <person name="Doulbeau S."/>
            <person name="Elias M."/>
            <person name="Farnham G."/>
            <person name="Gachon C.M."/>
            <person name="Gschloessl B."/>
            <person name="Heesch S."/>
            <person name="Jabbari K."/>
            <person name="Jubin C."/>
            <person name="Kawai H."/>
            <person name="Kimura K."/>
            <person name="Kloareg B."/>
            <person name="Kupper F.C."/>
            <person name="Lang D."/>
            <person name="Le Bail A."/>
            <person name="Leblanc C."/>
            <person name="Lerouge P."/>
            <person name="Lohr M."/>
            <person name="Lopez P.J."/>
            <person name="Martens C."/>
            <person name="Maumus F."/>
            <person name="Michel G."/>
            <person name="Miranda-Saavedra D."/>
            <person name="Morales J."/>
            <person name="Moreau H."/>
            <person name="Motomura T."/>
            <person name="Nagasato C."/>
            <person name="Napoli C.A."/>
            <person name="Nelson D.R."/>
            <person name="Nyvall-Collen P."/>
            <person name="Peters A.F."/>
            <person name="Pommier C."/>
            <person name="Potin P."/>
            <person name="Poulain J."/>
            <person name="Quesneville H."/>
            <person name="Read B."/>
            <person name="Rensing S.A."/>
            <person name="Ritter A."/>
            <person name="Rousvoal S."/>
            <person name="Samanta M."/>
            <person name="Samson G."/>
            <person name="Schroeder D.C."/>
            <person name="Segurens B."/>
            <person name="Strittmatter M."/>
            <person name="Tonon T."/>
            <person name="Tregear J.W."/>
            <person name="Valentin K."/>
            <person name="von Dassow P."/>
            <person name="Yamagishi T."/>
            <person name="Van de Peer Y."/>
            <person name="Wincker P."/>
        </authorList>
    </citation>
    <scope>NUCLEOTIDE SEQUENCE [LARGE SCALE GENOMIC DNA]</scope>
    <source>
        <strain evidence="12">Ec32 / CCAP1310/4</strain>
    </source>
</reference>
<evidence type="ECO:0000256" key="8">
    <source>
        <dbReference type="SAM" id="MobiDB-lite"/>
    </source>
</evidence>
<evidence type="ECO:0000256" key="1">
    <source>
        <dbReference type="ARBA" id="ARBA00004141"/>
    </source>
</evidence>
<evidence type="ECO:0000256" key="9">
    <source>
        <dbReference type="SAM" id="Phobius"/>
    </source>
</evidence>
<dbReference type="GO" id="GO:0051480">
    <property type="term" value="P:regulation of cytosolic calcium ion concentration"/>
    <property type="evidence" value="ECO:0007669"/>
    <property type="project" value="TreeGrafter"/>
</dbReference>
<name>D8LHA0_ECTSI</name>
<dbReference type="PANTHER" id="PTHR10117:SF54">
    <property type="entry name" value="TRANSIENT RECEPTOR POTENTIAL-GAMMA PROTEIN"/>
    <property type="match status" value="1"/>
</dbReference>
<feature type="region of interest" description="Disordered" evidence="8">
    <location>
        <begin position="516"/>
        <end position="547"/>
    </location>
</feature>
<evidence type="ECO:0000256" key="3">
    <source>
        <dbReference type="ARBA" id="ARBA00022692"/>
    </source>
</evidence>
<keyword evidence="12" id="KW-1185">Reference proteome</keyword>
<dbReference type="Gene3D" id="1.10.287.70">
    <property type="match status" value="1"/>
</dbReference>
<dbReference type="Gene3D" id="1.25.40.20">
    <property type="entry name" value="Ankyrin repeat-containing domain"/>
    <property type="match status" value="1"/>
</dbReference>
<accession>D8LHA0</accession>
<dbReference type="InterPro" id="IPR002153">
    <property type="entry name" value="TRPC_channel"/>
</dbReference>
<feature type="compositionally biased region" description="Acidic residues" evidence="8">
    <location>
        <begin position="1951"/>
        <end position="1969"/>
    </location>
</feature>
<dbReference type="Pfam" id="PF00520">
    <property type="entry name" value="Ion_trans"/>
    <property type="match status" value="1"/>
</dbReference>
<sequence length="2003" mass="219514">MQRMQKAMYELRRCIRDPEKDVEKGLEEVQKEVGEGLESLLDEALQSKWPEDGQNVLLYAAAQGNQTWLLGLVDLIRSRVGIHALVKELRETDIDGVPLLFHAASSRRKHCCFRIAYDLVFTVLGKGGVIEQFEALDGLGRGILMHAARSNHVDTFKDVFDKCRKAAESVRLHDQSNAVANDGRIEIPEVPLYGFRGERPSDSTTQTPEKSSNSLLLREVLGTVDRKGMTCLHHAAEAGSSEVLCEVVKECGSHWADLGASDRSGRTPIMLVLRNAFCCEGEEHTCRQTDLEDKFGILFDEIPLEPIRATGGHRYIGWMQPSRIQPQRLPAPKQTPVETRAVTELIHAARGGVVSLELALNKALPNSKTDSEDGFKVHLDSALAVEVCIDGSWRQSQDDHHRTVIWGRALLLAAAARLGDVDVLYHVLVAIEDDEFFLEADDAGKFRLPERPIPVDETPTAIPVSNKLREVLGMINSRNVSLFSLAILSRRHEAVELIFDLVVRLFGEDQSSRNDQRAVRFRDGDDGDQGHQGQGQRDRGNQPHHDTIWSILTGHSHTTSSLTCAASVSMEADGNGRTMFCLVFEMLEKQFRRGVGEKKFRELLSPKSMTLKSSSTDQEHSISPLAGAVFSSNWVLFREVYDRYEKLAGCCWQRETVLKQIPQGPPHGRSVLKDEELHEYHDNIPPLITRGAWTIPAVMWPDIVKAYKRGEPDDREGYCCCGRQHQRLLSWRDDFKHYSRRGAKVAAKRGDFTALRELVNEGFPLHDDHMPFLLENIGDHEHDVIDTILAAVASTSNPFAMAAGVSRTLRMSKVDFPMHSEGLGRLQSIMDDFTSKVLEQLPQTVRGMGVALLGGHQPIVFGEGLEQGKRHRLTNLAGFIVVQWILEPNLLVGKINTQKKYAGPDYLDPLRRALDRGSEALDFLNTPLVKDYVHIKFACTLPSWTSRNPFQPTVNEGFFKYDDFDTYPLSEVFSAPDENLGSKDEESRGLKAALKEQFLTKSFLLRFLQGWDHRDSLLKWNIPIGDIRFASKKFKSDTRASNNAHDNAQDSTQDNSQDNAQDNAPGCCGGRFKSIIPSWLLCCNGNVSGNAANNAPDNARGDAHDSSAHGCCVGRFESIISSCRQPLWFNDKPKRWTIPHSTILPGLQFSLAGVLGKPETFYQVPAIRFVFEIFTYLYVFYDTWNFLDTSTIGCLLVTFVFRMIALDDDFFLFHAQFFYAASAPLLFSRLLVLSQIDATLGPMTQVIWRMISDTLRFSAFISVVMLSFALAFHAVFHTCGEFEDPTCNTNDDPDFPLRDAFGTFGRSFVTVFSAALGGPDFELYEAAGSECRCKLPDGAQEAGIFLMVVYMVIMAVVLLNLLIAVLSTAHSKVYDNGDKEFHLARAKLIYQSARVVTRRRPPPPLNLVKVVLGTLIDATTEPVRFRRWMVRNPPEDENEANPADGAGGGGGGGGGHENDAVEGEAEGDQGNIGGGSPGDCPIAGTPGDEFIAWTQTHEWRTFEGGVQRVLFAFTFGAAAIVMSAILWTLSVPWVAWCLLRLAHPVVEKRAENLEDEEDDTNQGLGDIEEEEEMKEKVHPGYFRRIFITFLWSAVLVVATAVAAILCALYILFSVVLWFVGLHMIYKWVRTNWTPESNDRPRAMPGQEEGDHWQRAWDLVSLRNHGVREDFDQAHFNVLPFLKSKTGLDRQHLAWLTKARDDKAKSEEDLIDGDRELPGARIDMEHLRKEAVGRNNGDGGKDSGDGGETKEAVGSGGGGGGAPSPEVQGGAVGDGVSGATSTAAAGSGGANEGTTPRAVAGGGAASPEVQGGAVGDGVSGATSTAAACCGGANESTTPSGASSPASTTSTSIAADAESGGPAVDKTSTAATLNDDKATGSGDTGGHDSAEHVQPSKGGPSSTLDGDTKMGPVRVTGSAAVVTTGSNGGRGGGGGDRGNARGTGAQPTTADDVAAESADDDDRLGDDGDLVDSDEELRRLEVMVRRLRDKWRKRRGKEGRNRQDR</sequence>